<dbReference type="GO" id="GO:0016020">
    <property type="term" value="C:membrane"/>
    <property type="evidence" value="ECO:0007669"/>
    <property type="project" value="UniProtKB-SubCell"/>
</dbReference>
<dbReference type="EMBL" id="BMCT01000004">
    <property type="protein sequence ID" value="GGF69839.1"/>
    <property type="molecule type" value="Genomic_DNA"/>
</dbReference>
<dbReference type="SUPFAM" id="SSF52091">
    <property type="entry name" value="SpoIIaa-like"/>
    <property type="match status" value="1"/>
</dbReference>
<dbReference type="Pfam" id="PF00916">
    <property type="entry name" value="Sulfate_transp"/>
    <property type="match status" value="1"/>
</dbReference>
<dbReference type="InterPro" id="IPR011547">
    <property type="entry name" value="SLC26A/SulP_dom"/>
</dbReference>
<dbReference type="Pfam" id="PF01740">
    <property type="entry name" value="STAS"/>
    <property type="match status" value="1"/>
</dbReference>
<evidence type="ECO:0000256" key="5">
    <source>
        <dbReference type="SAM" id="Phobius"/>
    </source>
</evidence>
<keyword evidence="3 5" id="KW-1133">Transmembrane helix</keyword>
<dbReference type="InterPro" id="IPR036513">
    <property type="entry name" value="STAS_dom_sf"/>
</dbReference>
<gene>
    <name evidence="7" type="ORF">GCM10007301_31940</name>
</gene>
<keyword evidence="2 5" id="KW-0812">Transmembrane</keyword>
<dbReference type="CDD" id="cd07042">
    <property type="entry name" value="STAS_SulP_like_sulfate_transporter"/>
    <property type="match status" value="1"/>
</dbReference>
<comment type="subcellular location">
    <subcellularLocation>
        <location evidence="1">Membrane</location>
        <topology evidence="1">Multi-pass membrane protein</topology>
    </subcellularLocation>
</comment>
<keyword evidence="4 5" id="KW-0472">Membrane</keyword>
<feature type="transmembrane region" description="Helical" evidence="5">
    <location>
        <begin position="176"/>
        <end position="197"/>
    </location>
</feature>
<sequence length="555" mass="57654">MSGGWRPGEGFAGFRAAWLRNDAMAGLAVAAVSIPSAIAYPAIAGLPPQVGIYASMMALVAYALFGPSRLLMMGPDAATMTVVAAVLATLPLATMEDRVAAAALLAVGVGILCILASALRLGILAAFLSRPILVGFISGVAISILISQINRITGLGIDTDGLVVALIDLARNAGSIHWPSVALGVAMFVLLQLLAAWRSPVPGPVVVVVAATVLSAVLDFRGLGIKVVGEIPMGLPAFSLPMMKGLPLQELVQGAAAIWLVSFGAGIVTARSFAALGGFRADVNKELIGFGASNIAAGCFSGFPVSVSDSRTAINMSVAGRSQASGLFAALVLGLTLIYLNDAVRLLPAPALGAILASAAVSLIDLRGLREIWRISRVEFAFACIGLWGAVSLGVLRGVVIAVFATLAYVLLQEMRPRDAALGRIAGSAGFFKLHRRGDAAAVPGLAVHIVQGSMLFFNVEYVQARLEAVAHDLPPSTRWFILDASAISQIDSTAAAMLKEVHASFAKAGIAFGIAELHHEPMTILKRAGVLDEIGRDMLFDDLEEVLPAFLKRA</sequence>
<reference evidence="7" key="2">
    <citation type="submission" date="2020-09" db="EMBL/GenBank/DDBJ databases">
        <authorList>
            <person name="Sun Q."/>
            <person name="Sedlacek I."/>
        </authorList>
    </citation>
    <scope>NUCLEOTIDE SEQUENCE</scope>
    <source>
        <strain evidence="7">CCM 7897</strain>
    </source>
</reference>
<reference evidence="7" key="1">
    <citation type="journal article" date="2014" name="Int. J. Syst. Evol. Microbiol.">
        <title>Complete genome sequence of Corynebacterium casei LMG S-19264T (=DSM 44701T), isolated from a smear-ripened cheese.</title>
        <authorList>
            <consortium name="US DOE Joint Genome Institute (JGI-PGF)"/>
            <person name="Walter F."/>
            <person name="Albersmeier A."/>
            <person name="Kalinowski J."/>
            <person name="Ruckert C."/>
        </authorList>
    </citation>
    <scope>NUCLEOTIDE SEQUENCE</scope>
    <source>
        <strain evidence="7">CCM 7897</strain>
    </source>
</reference>
<dbReference type="InterPro" id="IPR002645">
    <property type="entry name" value="STAS_dom"/>
</dbReference>
<dbReference type="RefSeq" id="WP_188580303.1">
    <property type="nucleotide sequence ID" value="NZ_BMCT01000004.1"/>
</dbReference>
<organism evidence="7 8">
    <name type="scientific">Azorhizobium oxalatiphilum</name>
    <dbReference type="NCBI Taxonomy" id="980631"/>
    <lineage>
        <taxon>Bacteria</taxon>
        <taxon>Pseudomonadati</taxon>
        <taxon>Pseudomonadota</taxon>
        <taxon>Alphaproteobacteria</taxon>
        <taxon>Hyphomicrobiales</taxon>
        <taxon>Xanthobacteraceae</taxon>
        <taxon>Azorhizobium</taxon>
    </lineage>
</organism>
<evidence type="ECO:0000256" key="3">
    <source>
        <dbReference type="ARBA" id="ARBA00022989"/>
    </source>
</evidence>
<dbReference type="Gene3D" id="3.30.750.24">
    <property type="entry name" value="STAS domain"/>
    <property type="match status" value="1"/>
</dbReference>
<evidence type="ECO:0000256" key="2">
    <source>
        <dbReference type="ARBA" id="ARBA00022692"/>
    </source>
</evidence>
<feature type="transmembrane region" description="Helical" evidence="5">
    <location>
        <begin position="251"/>
        <end position="270"/>
    </location>
</feature>
<feature type="transmembrane region" description="Helical" evidence="5">
    <location>
        <begin position="346"/>
        <end position="366"/>
    </location>
</feature>
<comment type="caution">
    <text evidence="7">The sequence shown here is derived from an EMBL/GenBank/DDBJ whole genome shotgun (WGS) entry which is preliminary data.</text>
</comment>
<dbReference type="GO" id="GO:0055085">
    <property type="term" value="P:transmembrane transport"/>
    <property type="evidence" value="ECO:0007669"/>
    <property type="project" value="InterPro"/>
</dbReference>
<feature type="transmembrane region" description="Helical" evidence="5">
    <location>
        <begin position="23"/>
        <end position="43"/>
    </location>
</feature>
<dbReference type="PANTHER" id="PTHR11814">
    <property type="entry name" value="SULFATE TRANSPORTER"/>
    <property type="match status" value="1"/>
</dbReference>
<feature type="transmembrane region" description="Helical" evidence="5">
    <location>
        <begin position="378"/>
        <end position="411"/>
    </location>
</feature>
<protein>
    <submittedName>
        <fullName evidence="7">Sulfate transporter</fullName>
    </submittedName>
</protein>
<dbReference type="AlphaFoldDB" id="A0A917C4M3"/>
<name>A0A917C4M3_9HYPH</name>
<dbReference type="Proteomes" id="UP000606044">
    <property type="component" value="Unassembled WGS sequence"/>
</dbReference>
<proteinExistence type="predicted"/>
<dbReference type="InterPro" id="IPR001902">
    <property type="entry name" value="SLC26A/SulP_fam"/>
</dbReference>
<evidence type="ECO:0000256" key="4">
    <source>
        <dbReference type="ARBA" id="ARBA00023136"/>
    </source>
</evidence>
<feature type="transmembrane region" description="Helical" evidence="5">
    <location>
        <begin position="324"/>
        <end position="340"/>
    </location>
</feature>
<accession>A0A917C4M3</accession>
<keyword evidence="8" id="KW-1185">Reference proteome</keyword>
<feature type="transmembrane region" description="Helical" evidence="5">
    <location>
        <begin position="204"/>
        <end position="223"/>
    </location>
</feature>
<evidence type="ECO:0000259" key="6">
    <source>
        <dbReference type="PROSITE" id="PS50801"/>
    </source>
</evidence>
<feature type="transmembrane region" description="Helical" evidence="5">
    <location>
        <begin position="49"/>
        <end position="65"/>
    </location>
</feature>
<evidence type="ECO:0000256" key="1">
    <source>
        <dbReference type="ARBA" id="ARBA00004141"/>
    </source>
</evidence>
<dbReference type="PROSITE" id="PS50801">
    <property type="entry name" value="STAS"/>
    <property type="match status" value="1"/>
</dbReference>
<evidence type="ECO:0000313" key="7">
    <source>
        <dbReference type="EMBL" id="GGF69839.1"/>
    </source>
</evidence>
<evidence type="ECO:0000313" key="8">
    <source>
        <dbReference type="Proteomes" id="UP000606044"/>
    </source>
</evidence>
<feature type="transmembrane region" description="Helical" evidence="5">
    <location>
        <begin position="99"/>
        <end position="119"/>
    </location>
</feature>
<feature type="transmembrane region" description="Helical" evidence="5">
    <location>
        <begin position="131"/>
        <end position="149"/>
    </location>
</feature>
<feature type="domain" description="STAS" evidence="6">
    <location>
        <begin position="436"/>
        <end position="551"/>
    </location>
</feature>